<evidence type="ECO:0008006" key="3">
    <source>
        <dbReference type="Google" id="ProtNLM"/>
    </source>
</evidence>
<proteinExistence type="predicted"/>
<dbReference type="PANTHER" id="PTHR39185:SF1">
    <property type="entry name" value="SWARMING MOTILITY PROTEIN SWRD"/>
    <property type="match status" value="1"/>
</dbReference>
<name>A0A3D8VSB7_9BACI</name>
<sequence>MITLTKLNGQPFTFNAIYIEQIQSNPDTTVITTTGRTFLVKESEGQVVEQVTRFYKEIGLVRASDKAGEGK</sequence>
<dbReference type="RefSeq" id="WP_089652410.1">
    <property type="nucleotide sequence ID" value="NZ_QTLC01000019.1"/>
</dbReference>
<dbReference type="PANTHER" id="PTHR39185">
    <property type="entry name" value="SWARMING MOTILITY PROTEIN SWRD"/>
    <property type="match status" value="1"/>
</dbReference>
<comment type="caution">
    <text evidence="1">The sequence shown here is derived from an EMBL/GenBank/DDBJ whole genome shotgun (WGS) entry which is preliminary data.</text>
</comment>
<protein>
    <recommendedName>
        <fullName evidence="3">Flagellar protein FlbD</fullName>
    </recommendedName>
</protein>
<dbReference type="EMBL" id="QTLC01000019">
    <property type="protein sequence ID" value="RDY72151.1"/>
    <property type="molecule type" value="Genomic_DNA"/>
</dbReference>
<evidence type="ECO:0000313" key="2">
    <source>
        <dbReference type="Proteomes" id="UP000257032"/>
    </source>
</evidence>
<evidence type="ECO:0000313" key="1">
    <source>
        <dbReference type="EMBL" id="RDY72151.1"/>
    </source>
</evidence>
<organism evidence="1 2">
    <name type="scientific">Halobacillus trueperi</name>
    <dbReference type="NCBI Taxonomy" id="156205"/>
    <lineage>
        <taxon>Bacteria</taxon>
        <taxon>Bacillati</taxon>
        <taxon>Bacillota</taxon>
        <taxon>Bacilli</taxon>
        <taxon>Bacillales</taxon>
        <taxon>Bacillaceae</taxon>
        <taxon>Halobacillus</taxon>
    </lineage>
</organism>
<gene>
    <name evidence="1" type="ORF">DXT76_03395</name>
</gene>
<dbReference type="AlphaFoldDB" id="A0A3D8VSB7"/>
<dbReference type="Proteomes" id="UP000257032">
    <property type="component" value="Unassembled WGS sequence"/>
</dbReference>
<dbReference type="Pfam" id="PF06289">
    <property type="entry name" value="FlbD"/>
    <property type="match status" value="1"/>
</dbReference>
<reference evidence="1 2" key="1">
    <citation type="submission" date="2018-08" db="EMBL/GenBank/DDBJ databases">
        <title>Genome sequence of strict halophilic Halobacillus trueperi SS1 isolated from Lunsu, a salty water body of North West Himalayas.</title>
        <authorList>
            <person name="Gupta S."/>
            <person name="Sharma P."/>
            <person name="Dev K."/>
            <person name="Baumler D."/>
            <person name="Sourirajan A."/>
        </authorList>
    </citation>
    <scope>NUCLEOTIDE SEQUENCE [LARGE SCALE GENOMIC DNA]</scope>
    <source>
        <strain evidence="1 2">SS1</strain>
    </source>
</reference>
<accession>A0A3D8VSB7</accession>
<dbReference type="InterPro" id="IPR009384">
    <property type="entry name" value="SwrD-like"/>
</dbReference>